<sequence length="105" mass="12652">MLEKLREKYGEDFSWYEFTGNNLRKQIFENRLRTELTPEHSLFEKGKDLVAVAKSERNDDVLFWDGVDYYIVHLTWGKGNAHFPIYKIIHQNDIIEYLENDYLYG</sequence>
<organism evidence="1 2">
    <name type="scientific">Yanshouia hominis</name>
    <dbReference type="NCBI Taxonomy" id="2763673"/>
    <lineage>
        <taxon>Bacteria</taxon>
        <taxon>Bacillati</taxon>
        <taxon>Bacillota</taxon>
        <taxon>Clostridia</taxon>
        <taxon>Eubacteriales</taxon>
        <taxon>Oscillospiraceae</taxon>
        <taxon>Yanshouia</taxon>
    </lineage>
</organism>
<comment type="caution">
    <text evidence="1">The sequence shown here is derived from an EMBL/GenBank/DDBJ whole genome shotgun (WGS) entry which is preliminary data.</text>
</comment>
<dbReference type="EMBL" id="JACRTB010000013">
    <property type="protein sequence ID" value="MBC8576658.1"/>
    <property type="molecule type" value="Genomic_DNA"/>
</dbReference>
<protein>
    <submittedName>
        <fullName evidence="1">Uncharacterized protein</fullName>
    </submittedName>
</protein>
<proteinExistence type="predicted"/>
<evidence type="ECO:0000313" key="2">
    <source>
        <dbReference type="Proteomes" id="UP000658131"/>
    </source>
</evidence>
<gene>
    <name evidence="1" type="ORF">H8717_09615</name>
</gene>
<name>A0ABR7NLY3_9FIRM</name>
<dbReference type="Proteomes" id="UP000658131">
    <property type="component" value="Unassembled WGS sequence"/>
</dbReference>
<dbReference type="RefSeq" id="WP_124995161.1">
    <property type="nucleotide sequence ID" value="NZ_JACRTB010000013.1"/>
</dbReference>
<evidence type="ECO:0000313" key="1">
    <source>
        <dbReference type="EMBL" id="MBC8576658.1"/>
    </source>
</evidence>
<reference evidence="1 2" key="1">
    <citation type="submission" date="2020-08" db="EMBL/GenBank/DDBJ databases">
        <title>Genome public.</title>
        <authorList>
            <person name="Liu C."/>
            <person name="Sun Q."/>
        </authorList>
    </citation>
    <scope>NUCLEOTIDE SEQUENCE [LARGE SCALE GENOMIC DNA]</scope>
    <source>
        <strain evidence="1 2">BX1</strain>
    </source>
</reference>
<keyword evidence="2" id="KW-1185">Reference proteome</keyword>
<accession>A0ABR7NLY3</accession>